<evidence type="ECO:0000313" key="3">
    <source>
        <dbReference type="EMBL" id="EIC29146.1"/>
    </source>
</evidence>
<dbReference type="Pfam" id="PF07963">
    <property type="entry name" value="N_methyl"/>
    <property type="match status" value="1"/>
</dbReference>
<reference evidence="3 4" key="1">
    <citation type="journal article" date="2013" name="Genome Announc.">
        <title>Genome Sequence of the Obligate Gammaproteobacterial Methanotroph Methylomicrobium album Strain BG8.</title>
        <authorList>
            <person name="Kits K.D."/>
            <person name="Kalyuzhnaya M.G."/>
            <person name="Klotz M.G."/>
            <person name="Jetten M.S."/>
            <person name="Op den Camp H.J."/>
            <person name="Vuilleumier S."/>
            <person name="Bringel F."/>
            <person name="Dispirito A.A."/>
            <person name="Murrell J.C."/>
            <person name="Bruce D."/>
            <person name="Cheng J.F."/>
            <person name="Copeland A."/>
            <person name="Goodwin L."/>
            <person name="Hauser L."/>
            <person name="Lajus A."/>
            <person name="Land M.L."/>
            <person name="Lapidus A."/>
            <person name="Lucas S."/>
            <person name="Medigue C."/>
            <person name="Pitluck S."/>
            <person name="Woyke T."/>
            <person name="Zeytun A."/>
            <person name="Stein L.Y."/>
        </authorList>
    </citation>
    <scope>NUCLEOTIDE SEQUENCE [LARGE SCALE GENOMIC DNA]</scope>
    <source>
        <strain evidence="3 4">BG8</strain>
    </source>
</reference>
<proteinExistence type="predicted"/>
<dbReference type="SUPFAM" id="SSF54523">
    <property type="entry name" value="Pili subunits"/>
    <property type="match status" value="1"/>
</dbReference>
<keyword evidence="1" id="KW-0488">Methylation</keyword>
<dbReference type="PROSITE" id="PS00409">
    <property type="entry name" value="PROKAR_NTER_METHYL"/>
    <property type="match status" value="1"/>
</dbReference>
<sequence length="135" mass="14478">MDTFRRLAGFTLIELMIAIAIIGILASIAYPAYTEYVKQAKRADGKSALLSAQMAQEKYRTTHTAYSASLDAIGVSGTSPDGYYTVAITGTPNATTYTLTATPRSPFTDSTCGTFAVNQDGKDYTGYASADCWKK</sequence>
<dbReference type="NCBIfam" id="TIGR02532">
    <property type="entry name" value="IV_pilin_GFxxxE"/>
    <property type="match status" value="1"/>
</dbReference>
<dbReference type="Gene3D" id="3.30.700.10">
    <property type="entry name" value="Glycoprotein, Type 4 Pilin"/>
    <property type="match status" value="1"/>
</dbReference>
<dbReference type="InterPro" id="IPR031982">
    <property type="entry name" value="PilE-like"/>
</dbReference>
<organism evidence="3 4">
    <name type="scientific">Methylomicrobium album BG8</name>
    <dbReference type="NCBI Taxonomy" id="686340"/>
    <lineage>
        <taxon>Bacteria</taxon>
        <taxon>Pseudomonadati</taxon>
        <taxon>Pseudomonadota</taxon>
        <taxon>Gammaproteobacteria</taxon>
        <taxon>Methylococcales</taxon>
        <taxon>Methylococcaceae</taxon>
        <taxon>Methylomicrobium</taxon>
    </lineage>
</organism>
<dbReference type="PANTHER" id="PTHR30093">
    <property type="entry name" value="GENERAL SECRETION PATHWAY PROTEIN G"/>
    <property type="match status" value="1"/>
</dbReference>
<dbReference type="InterPro" id="IPR045584">
    <property type="entry name" value="Pilin-like"/>
</dbReference>
<dbReference type="Pfam" id="PF16732">
    <property type="entry name" value="ComP_DUS"/>
    <property type="match status" value="1"/>
</dbReference>
<dbReference type="GO" id="GO:0043683">
    <property type="term" value="P:type IV pilus assembly"/>
    <property type="evidence" value="ECO:0007669"/>
    <property type="project" value="InterPro"/>
</dbReference>
<dbReference type="eggNOG" id="COG4968">
    <property type="taxonomic scope" value="Bacteria"/>
</dbReference>
<keyword evidence="2" id="KW-0812">Transmembrane</keyword>
<keyword evidence="2" id="KW-1133">Transmembrane helix</keyword>
<dbReference type="InterPro" id="IPR000983">
    <property type="entry name" value="Bac_GSPG_pilin"/>
</dbReference>
<protein>
    <submittedName>
        <fullName evidence="3">Prepilin-type N-terminal cleavage/methylation domain-containing protein</fullName>
    </submittedName>
</protein>
<dbReference type="InterPro" id="IPR012902">
    <property type="entry name" value="N_methyl_site"/>
</dbReference>
<feature type="transmembrane region" description="Helical" evidence="2">
    <location>
        <begin position="12"/>
        <end position="33"/>
    </location>
</feature>
<dbReference type="AlphaFoldDB" id="H8GJF6"/>
<accession>H8GJF6</accession>
<evidence type="ECO:0000313" key="4">
    <source>
        <dbReference type="Proteomes" id="UP000005090"/>
    </source>
</evidence>
<dbReference type="EMBL" id="CM001475">
    <property type="protein sequence ID" value="EIC29146.1"/>
    <property type="molecule type" value="Genomic_DNA"/>
</dbReference>
<dbReference type="Proteomes" id="UP000005090">
    <property type="component" value="Chromosome"/>
</dbReference>
<evidence type="ECO:0000256" key="2">
    <source>
        <dbReference type="SAM" id="Phobius"/>
    </source>
</evidence>
<dbReference type="STRING" id="686340.Metal_1358"/>
<dbReference type="HOGENOM" id="CLU_091705_6_1_6"/>
<evidence type="ECO:0000256" key="1">
    <source>
        <dbReference type="ARBA" id="ARBA00022481"/>
    </source>
</evidence>
<dbReference type="PANTHER" id="PTHR30093:SF47">
    <property type="entry name" value="TYPE IV PILUS NON-CORE MINOR PILIN PILE"/>
    <property type="match status" value="1"/>
</dbReference>
<keyword evidence="2" id="KW-0472">Membrane</keyword>
<gene>
    <name evidence="3" type="ORF">Metal_1358</name>
</gene>
<name>H8GJF6_METAL</name>
<dbReference type="GO" id="GO:0015627">
    <property type="term" value="C:type II protein secretion system complex"/>
    <property type="evidence" value="ECO:0007669"/>
    <property type="project" value="InterPro"/>
</dbReference>
<keyword evidence="4" id="KW-1185">Reference proteome</keyword>
<dbReference type="PRINTS" id="PR00813">
    <property type="entry name" value="BCTERIALGSPG"/>
</dbReference>
<dbReference type="GO" id="GO:0015628">
    <property type="term" value="P:protein secretion by the type II secretion system"/>
    <property type="evidence" value="ECO:0007669"/>
    <property type="project" value="InterPro"/>
</dbReference>